<evidence type="ECO:0000256" key="1">
    <source>
        <dbReference type="SAM" id="MobiDB-lite"/>
    </source>
</evidence>
<organism evidence="2 3">
    <name type="scientific">Penicillium frequentans</name>
    <dbReference type="NCBI Taxonomy" id="3151616"/>
    <lineage>
        <taxon>Eukaryota</taxon>
        <taxon>Fungi</taxon>
        <taxon>Dikarya</taxon>
        <taxon>Ascomycota</taxon>
        <taxon>Pezizomycotina</taxon>
        <taxon>Eurotiomycetes</taxon>
        <taxon>Eurotiomycetidae</taxon>
        <taxon>Eurotiales</taxon>
        <taxon>Aspergillaceae</taxon>
        <taxon>Penicillium</taxon>
    </lineage>
</organism>
<proteinExistence type="predicted"/>
<keyword evidence="3" id="KW-1185">Reference proteome</keyword>
<comment type="caution">
    <text evidence="2">The sequence shown here is derived from an EMBL/GenBank/DDBJ whole genome shotgun (WGS) entry which is preliminary data.</text>
</comment>
<name>A0AAD6CP25_9EURO</name>
<accession>A0AAD6CP25</accession>
<sequence length="67" mass="7156">MRSQTGDTTFTGNARPAAGPECESSKKKSDGFHIPLSPDFGVVVRSLPAPGRTAQPQRIQFGLPDED</sequence>
<protein>
    <submittedName>
        <fullName evidence="2">Uncharacterized protein</fullName>
    </submittedName>
</protein>
<dbReference type="AlphaFoldDB" id="A0AAD6CP25"/>
<reference evidence="2 3" key="1">
    <citation type="journal article" date="2023" name="IMA Fungus">
        <title>Comparative genomic study of the Penicillium genus elucidates a diverse pangenome and 15 lateral gene transfer events.</title>
        <authorList>
            <person name="Petersen C."/>
            <person name="Sorensen T."/>
            <person name="Nielsen M.R."/>
            <person name="Sondergaard T.E."/>
            <person name="Sorensen J.L."/>
            <person name="Fitzpatrick D.A."/>
            <person name="Frisvad J.C."/>
            <person name="Nielsen K.L."/>
        </authorList>
    </citation>
    <scope>NUCLEOTIDE SEQUENCE [LARGE SCALE GENOMIC DNA]</scope>
    <source>
        <strain evidence="2 3">IBT 35679</strain>
    </source>
</reference>
<dbReference type="EMBL" id="JAQIZZ010000007">
    <property type="protein sequence ID" value="KAJ5532390.1"/>
    <property type="molecule type" value="Genomic_DNA"/>
</dbReference>
<dbReference type="Proteomes" id="UP001220324">
    <property type="component" value="Unassembled WGS sequence"/>
</dbReference>
<evidence type="ECO:0000313" key="3">
    <source>
        <dbReference type="Proteomes" id="UP001220324"/>
    </source>
</evidence>
<feature type="compositionally biased region" description="Polar residues" evidence="1">
    <location>
        <begin position="1"/>
        <end position="12"/>
    </location>
</feature>
<gene>
    <name evidence="2" type="ORF">N7494_008942</name>
</gene>
<feature type="region of interest" description="Disordered" evidence="1">
    <location>
        <begin position="1"/>
        <end position="33"/>
    </location>
</feature>
<evidence type="ECO:0000313" key="2">
    <source>
        <dbReference type="EMBL" id="KAJ5532390.1"/>
    </source>
</evidence>